<dbReference type="PROSITE" id="PS50297">
    <property type="entry name" value="ANK_REP_REGION"/>
    <property type="match status" value="1"/>
</dbReference>
<dbReference type="PANTHER" id="PTHR44207">
    <property type="entry name" value="SURFACE ANTIGEN BSPA-LIKE-RELATED"/>
    <property type="match status" value="1"/>
</dbReference>
<feature type="repeat" description="ANK" evidence="1">
    <location>
        <begin position="88"/>
        <end position="110"/>
    </location>
</feature>
<sequence length="231" mass="25117">MTIWTAIESDDLDALIEELGTADINELNEEGAHAVHFAAAKDAIKCFKYLVDAKNISPYFAAGSYKGIGVEKLKKLKGNVTEGLYTKDGWTAMHIAAKEGSPNVMKYLVEELNADINDCTTSASFAIASQMVQGKGFLSALLSKPTTPSTPSKSPLYIAAENKSTEIIKYLTAHQAKVFLNARETNVFDEYIANTIQQEGVNLSIIHFNNPDDETVNTLGNVDNNDSDSES</sequence>
<dbReference type="EMBL" id="JARJFB010000120">
    <property type="protein sequence ID" value="MEA0971354.1"/>
    <property type="molecule type" value="Genomic_DNA"/>
</dbReference>
<accession>A0ABU5NDW3</accession>
<dbReference type="PROSITE" id="PS50088">
    <property type="entry name" value="ANK_REPEAT"/>
    <property type="match status" value="1"/>
</dbReference>
<reference evidence="2 3" key="1">
    <citation type="submission" date="2023-03" db="EMBL/GenBank/DDBJ databases">
        <title>Host association and intracellularity evolved multiple times independently in the Rickettsiales.</title>
        <authorList>
            <person name="Castelli M."/>
            <person name="Nardi T."/>
            <person name="Gammuto L."/>
            <person name="Bellinzona G."/>
            <person name="Sabaneyeva E."/>
            <person name="Potekhin A."/>
            <person name="Serra V."/>
            <person name="Petroni G."/>
            <person name="Sassera D."/>
        </authorList>
    </citation>
    <scope>NUCLEOTIDE SEQUENCE [LARGE SCALE GENOMIC DNA]</scope>
    <source>
        <strain evidence="2 3">Sr 2-6</strain>
    </source>
</reference>
<keyword evidence="3" id="KW-1185">Reference proteome</keyword>
<keyword evidence="1" id="KW-0040">ANK repeat</keyword>
<gene>
    <name evidence="2" type="ORF">Megvenef_01330</name>
</gene>
<dbReference type="Proteomes" id="UP001291687">
    <property type="component" value="Unassembled WGS sequence"/>
</dbReference>
<evidence type="ECO:0000313" key="3">
    <source>
        <dbReference type="Proteomes" id="UP001291687"/>
    </source>
</evidence>
<dbReference type="InterPro" id="IPR002110">
    <property type="entry name" value="Ankyrin_rpt"/>
</dbReference>
<dbReference type="InterPro" id="IPR036770">
    <property type="entry name" value="Ankyrin_rpt-contain_sf"/>
</dbReference>
<name>A0ABU5NDW3_9RICK</name>
<proteinExistence type="predicted"/>
<evidence type="ECO:0000313" key="2">
    <source>
        <dbReference type="EMBL" id="MEA0971354.1"/>
    </source>
</evidence>
<comment type="caution">
    <text evidence="2">The sequence shown here is derived from an EMBL/GenBank/DDBJ whole genome shotgun (WGS) entry which is preliminary data.</text>
</comment>
<dbReference type="Gene3D" id="1.25.40.20">
    <property type="entry name" value="Ankyrin repeat-containing domain"/>
    <property type="match status" value="1"/>
</dbReference>
<protein>
    <submittedName>
        <fullName evidence="2">Ankyrin repeat-containing protein</fullName>
    </submittedName>
</protein>
<evidence type="ECO:0000256" key="1">
    <source>
        <dbReference type="PROSITE-ProRule" id="PRU00023"/>
    </source>
</evidence>
<dbReference type="SMART" id="SM00248">
    <property type="entry name" value="ANK"/>
    <property type="match status" value="3"/>
</dbReference>
<dbReference type="SUPFAM" id="SSF48403">
    <property type="entry name" value="Ankyrin repeat"/>
    <property type="match status" value="1"/>
</dbReference>
<dbReference type="Pfam" id="PF12796">
    <property type="entry name" value="Ank_2"/>
    <property type="match status" value="1"/>
</dbReference>
<dbReference type="RefSeq" id="WP_322777257.1">
    <property type="nucleotide sequence ID" value="NZ_JARJFB010000120.1"/>
</dbReference>
<organism evidence="2 3">
    <name type="scientific">Candidatus Megaera venefica</name>
    <dbReference type="NCBI Taxonomy" id="2055910"/>
    <lineage>
        <taxon>Bacteria</taxon>
        <taxon>Pseudomonadati</taxon>
        <taxon>Pseudomonadota</taxon>
        <taxon>Alphaproteobacteria</taxon>
        <taxon>Rickettsiales</taxon>
        <taxon>Rickettsiaceae</taxon>
        <taxon>Candidatus Megaera</taxon>
    </lineage>
</organism>